<dbReference type="Gene3D" id="1.10.10.60">
    <property type="entry name" value="Homeodomain-like"/>
    <property type="match status" value="1"/>
</dbReference>
<dbReference type="SMART" id="SM00717">
    <property type="entry name" value="SANT"/>
    <property type="match status" value="1"/>
</dbReference>
<feature type="domain" description="Myb-like" evidence="2">
    <location>
        <begin position="56"/>
        <end position="100"/>
    </location>
</feature>
<evidence type="ECO:0000256" key="1">
    <source>
        <dbReference type="SAM" id="MobiDB-lite"/>
    </source>
</evidence>
<evidence type="ECO:0000313" key="5">
    <source>
        <dbReference type="Proteomes" id="UP000236333"/>
    </source>
</evidence>
<evidence type="ECO:0000259" key="3">
    <source>
        <dbReference type="PROSITE" id="PS51294"/>
    </source>
</evidence>
<keyword evidence="5" id="KW-1185">Reference proteome</keyword>
<dbReference type="OrthoDB" id="2143914at2759"/>
<organism evidence="4 5">
    <name type="scientific">Tetrabaena socialis</name>
    <dbReference type="NCBI Taxonomy" id="47790"/>
    <lineage>
        <taxon>Eukaryota</taxon>
        <taxon>Viridiplantae</taxon>
        <taxon>Chlorophyta</taxon>
        <taxon>core chlorophytes</taxon>
        <taxon>Chlorophyceae</taxon>
        <taxon>CS clade</taxon>
        <taxon>Chlamydomonadales</taxon>
        <taxon>Tetrabaenaceae</taxon>
        <taxon>Tetrabaena</taxon>
    </lineage>
</organism>
<dbReference type="InterPro" id="IPR009057">
    <property type="entry name" value="Homeodomain-like_sf"/>
</dbReference>
<dbReference type="PROSITE" id="PS51294">
    <property type="entry name" value="HTH_MYB"/>
    <property type="match status" value="1"/>
</dbReference>
<dbReference type="InterPro" id="IPR017930">
    <property type="entry name" value="Myb_dom"/>
</dbReference>
<dbReference type="InterPro" id="IPR001005">
    <property type="entry name" value="SANT/Myb"/>
</dbReference>
<dbReference type="AlphaFoldDB" id="A0A2J7ZGI3"/>
<dbReference type="Proteomes" id="UP000236333">
    <property type="component" value="Unassembled WGS sequence"/>
</dbReference>
<sequence>MEVDKADGYDSPTISSNDSGASSGSEEKHGASSRPQRASGSLCTAGSDGDLQGDDGPRTAYRAWKREEDELLRSLVEARGANRWTDIAADMPGRTGKSCRLSLRL</sequence>
<dbReference type="EMBL" id="PGGS01003127">
    <property type="protein sequence ID" value="PNG99357.1"/>
    <property type="molecule type" value="Genomic_DNA"/>
</dbReference>
<comment type="caution">
    <text evidence="4">The sequence shown here is derived from an EMBL/GenBank/DDBJ whole genome shotgun (WGS) entry which is preliminary data.</text>
</comment>
<feature type="compositionally biased region" description="Low complexity" evidence="1">
    <location>
        <begin position="15"/>
        <end position="24"/>
    </location>
</feature>
<evidence type="ECO:0000259" key="2">
    <source>
        <dbReference type="PROSITE" id="PS50090"/>
    </source>
</evidence>
<dbReference type="CDD" id="cd00167">
    <property type="entry name" value="SANT"/>
    <property type="match status" value="1"/>
</dbReference>
<proteinExistence type="predicted"/>
<reference evidence="4 5" key="1">
    <citation type="journal article" date="2017" name="Mol. Biol. Evol.">
        <title>The 4-celled Tetrabaena socialis nuclear genome reveals the essential components for genetic control of cell number at the origin of multicellularity in the volvocine lineage.</title>
        <authorList>
            <person name="Featherston J."/>
            <person name="Arakaki Y."/>
            <person name="Hanschen E.R."/>
            <person name="Ferris P.J."/>
            <person name="Michod R.E."/>
            <person name="Olson B.J.S.C."/>
            <person name="Nozaki H."/>
            <person name="Durand P.M."/>
        </authorList>
    </citation>
    <scope>NUCLEOTIDE SEQUENCE [LARGE SCALE GENOMIC DNA]</scope>
    <source>
        <strain evidence="4 5">NIES-571</strain>
    </source>
</reference>
<protein>
    <submittedName>
        <fullName evidence="4">Transcription factor MYB44</fullName>
    </submittedName>
</protein>
<gene>
    <name evidence="4" type="ORF">TSOC_014866</name>
</gene>
<feature type="region of interest" description="Disordered" evidence="1">
    <location>
        <begin position="1"/>
        <end position="59"/>
    </location>
</feature>
<name>A0A2J7ZGI3_9CHLO</name>
<dbReference type="SUPFAM" id="SSF46689">
    <property type="entry name" value="Homeodomain-like"/>
    <property type="match status" value="1"/>
</dbReference>
<feature type="domain" description="HTH myb-type" evidence="3">
    <location>
        <begin position="62"/>
        <end position="105"/>
    </location>
</feature>
<feature type="compositionally biased region" description="Polar residues" evidence="1">
    <location>
        <begin position="33"/>
        <end position="44"/>
    </location>
</feature>
<dbReference type="Pfam" id="PF00249">
    <property type="entry name" value="Myb_DNA-binding"/>
    <property type="match status" value="1"/>
</dbReference>
<dbReference type="PROSITE" id="PS50090">
    <property type="entry name" value="MYB_LIKE"/>
    <property type="match status" value="1"/>
</dbReference>
<evidence type="ECO:0000313" key="4">
    <source>
        <dbReference type="EMBL" id="PNG99357.1"/>
    </source>
</evidence>
<accession>A0A2J7ZGI3</accession>